<name>A0ABR7XEA3_9BACT</name>
<dbReference type="Proteomes" id="UP000625551">
    <property type="component" value="Unassembled WGS sequence"/>
</dbReference>
<dbReference type="RefSeq" id="WP_191182089.1">
    <property type="nucleotide sequence ID" value="NZ_JACXAJ010000001.1"/>
</dbReference>
<evidence type="ECO:0008006" key="3">
    <source>
        <dbReference type="Google" id="ProtNLM"/>
    </source>
</evidence>
<comment type="caution">
    <text evidence="1">The sequence shown here is derived from an EMBL/GenBank/DDBJ whole genome shotgun (WGS) entry which is preliminary data.</text>
</comment>
<reference evidence="1 2" key="1">
    <citation type="submission" date="2020-09" db="EMBL/GenBank/DDBJ databases">
        <title>Genome sequencing and assembly of Pontibacter sp.</title>
        <authorList>
            <person name="Chhetri G."/>
        </authorList>
    </citation>
    <scope>NUCLEOTIDE SEQUENCE [LARGE SCALE GENOMIC DNA]</scope>
    <source>
        <strain evidence="1 2">JH31</strain>
    </source>
</reference>
<accession>A0ABR7XEA3</accession>
<sequence length="165" mass="19505">MFTDNLMGAHAFGKHFSVGDRNRNVLHERLSLKYDKEEETLYIKWEGTVSSVELRQGYAHIMDMVFTYRPQKWILDLQNRVSIEKDDQQWVFKYIFPEVLRAVRKSVFIAVIMPVFAYNSLVSEIDGDELMDGDNFMIINHFLFKEESRRWLQEMTLTDLKNAGA</sequence>
<evidence type="ECO:0000313" key="1">
    <source>
        <dbReference type="EMBL" id="MBD1395938.1"/>
    </source>
</evidence>
<keyword evidence="2" id="KW-1185">Reference proteome</keyword>
<dbReference type="EMBL" id="JACXAJ010000001">
    <property type="protein sequence ID" value="MBD1395938.1"/>
    <property type="molecule type" value="Genomic_DNA"/>
</dbReference>
<organism evidence="1 2">
    <name type="scientific">Pontibacter aquaedesilientis</name>
    <dbReference type="NCBI Taxonomy" id="2766980"/>
    <lineage>
        <taxon>Bacteria</taxon>
        <taxon>Pseudomonadati</taxon>
        <taxon>Bacteroidota</taxon>
        <taxon>Cytophagia</taxon>
        <taxon>Cytophagales</taxon>
        <taxon>Hymenobacteraceae</taxon>
        <taxon>Pontibacter</taxon>
    </lineage>
</organism>
<gene>
    <name evidence="1" type="ORF">H9Q13_02070</name>
</gene>
<evidence type="ECO:0000313" key="2">
    <source>
        <dbReference type="Proteomes" id="UP000625551"/>
    </source>
</evidence>
<protein>
    <recommendedName>
        <fullName evidence="3">Transposase</fullName>
    </recommendedName>
</protein>
<proteinExistence type="predicted"/>